<dbReference type="EMBL" id="BEXD01004173">
    <property type="protein sequence ID" value="GBC07839.1"/>
    <property type="molecule type" value="Genomic_DNA"/>
</dbReference>
<protein>
    <submittedName>
        <fullName evidence="2">Uncharacterized protein</fullName>
    </submittedName>
</protein>
<proteinExistence type="predicted"/>
<reference evidence="3" key="2">
    <citation type="submission" date="2019-10" db="EMBL/GenBank/DDBJ databases">
        <title>Conservation and host-specific expression of non-tandemly repeated heterogenous ribosome RNA gene in arbuscular mycorrhizal fungi.</title>
        <authorList>
            <person name="Maeda T."/>
            <person name="Kobayashi Y."/>
            <person name="Nakagawa T."/>
            <person name="Ezawa T."/>
            <person name="Yamaguchi K."/>
            <person name="Bino T."/>
            <person name="Nishimoto Y."/>
            <person name="Shigenobu S."/>
            <person name="Kawaguchi M."/>
        </authorList>
    </citation>
    <scope>NUCLEOTIDE SEQUENCE</scope>
    <source>
        <strain evidence="3">HR1</strain>
    </source>
</reference>
<name>A0A2Z6SLZ5_9GLOM</name>
<comment type="caution">
    <text evidence="2">The sequence shown here is derived from an EMBL/GenBank/DDBJ whole genome shotgun (WGS) entry which is preliminary data.</text>
</comment>
<evidence type="ECO:0000313" key="3">
    <source>
        <dbReference type="EMBL" id="GET02270.1"/>
    </source>
</evidence>
<gene>
    <name evidence="3" type="ORF">RCL2_002865400</name>
    <name evidence="2" type="ORF">RclHR1_07720003</name>
</gene>
<accession>A0A2Z6SLZ5</accession>
<dbReference type="Proteomes" id="UP000247702">
    <property type="component" value="Unassembled WGS sequence"/>
</dbReference>
<dbReference type="OrthoDB" id="2441350at2759"/>
<evidence type="ECO:0000256" key="1">
    <source>
        <dbReference type="SAM" id="MobiDB-lite"/>
    </source>
</evidence>
<reference evidence="2 4" key="1">
    <citation type="submission" date="2017-11" db="EMBL/GenBank/DDBJ databases">
        <title>The genome of Rhizophagus clarus HR1 reveals common genetic basis of auxotrophy among arbuscular mycorrhizal fungi.</title>
        <authorList>
            <person name="Kobayashi Y."/>
        </authorList>
    </citation>
    <scope>NUCLEOTIDE SEQUENCE [LARGE SCALE GENOMIC DNA]</scope>
    <source>
        <strain evidence="2 4">HR1</strain>
    </source>
</reference>
<keyword evidence="4" id="KW-1185">Reference proteome</keyword>
<evidence type="ECO:0000313" key="2">
    <source>
        <dbReference type="EMBL" id="GBC07839.1"/>
    </source>
</evidence>
<evidence type="ECO:0000313" key="4">
    <source>
        <dbReference type="Proteomes" id="UP000247702"/>
    </source>
</evidence>
<feature type="region of interest" description="Disordered" evidence="1">
    <location>
        <begin position="80"/>
        <end position="119"/>
    </location>
</feature>
<organism evidence="2 4">
    <name type="scientific">Rhizophagus clarus</name>
    <dbReference type="NCBI Taxonomy" id="94130"/>
    <lineage>
        <taxon>Eukaryota</taxon>
        <taxon>Fungi</taxon>
        <taxon>Fungi incertae sedis</taxon>
        <taxon>Mucoromycota</taxon>
        <taxon>Glomeromycotina</taxon>
        <taxon>Glomeromycetes</taxon>
        <taxon>Glomerales</taxon>
        <taxon>Glomeraceae</taxon>
        <taxon>Rhizophagus</taxon>
    </lineage>
</organism>
<dbReference type="Proteomes" id="UP000615446">
    <property type="component" value="Unassembled WGS sequence"/>
</dbReference>
<dbReference type="EMBL" id="BLAL01000306">
    <property type="protein sequence ID" value="GET02270.1"/>
    <property type="molecule type" value="Genomic_DNA"/>
</dbReference>
<sequence length="133" mass="15001">MKPFFAGISDRYLRAMTCKARKINKIFGYEYDPVSLEKNNGIGWGMIHRVTCSADSISKLTNSQIIEYIIDQVKSKPLTIRDESKDDASADETSQAKLTDNGDDASKVTVEYDEPGDDDYEVDAFAESIDWRD</sequence>
<dbReference type="AlphaFoldDB" id="A0A2Z6SLZ5"/>